<proteinExistence type="predicted"/>
<keyword evidence="2" id="KW-1185">Reference proteome</keyword>
<accession>A0A3N4H4P0</accession>
<sequence length="105" mass="11659">MQYTYLMRITITPSARQHGITGDEIRTVLAYFALRISLPAKREGAVLFLHIGPAAANAPYIEVLADMADEDEAVVFHAMMLRRSLVNNLGIAELLGDITYAPQRK</sequence>
<reference evidence="1 2" key="1">
    <citation type="submission" date="2018-11" db="EMBL/GenBank/DDBJ databases">
        <title>Draft genome sequence of Gordonia sp. RS15-1S isolated from rice stems.</title>
        <authorList>
            <person name="Muangham S."/>
        </authorList>
    </citation>
    <scope>NUCLEOTIDE SEQUENCE [LARGE SCALE GENOMIC DNA]</scope>
    <source>
        <strain evidence="1 2">RS15-1S</strain>
    </source>
</reference>
<dbReference type="AlphaFoldDB" id="A0A3N4H4P0"/>
<dbReference type="EMBL" id="RKMH01000002">
    <property type="protein sequence ID" value="RPA65790.1"/>
    <property type="molecule type" value="Genomic_DNA"/>
</dbReference>
<name>A0A3N4H4P0_9ACTN</name>
<evidence type="ECO:0000313" key="2">
    <source>
        <dbReference type="Proteomes" id="UP000267536"/>
    </source>
</evidence>
<gene>
    <name evidence="1" type="ORF">EF294_03375</name>
</gene>
<protein>
    <submittedName>
        <fullName evidence="1">Uncharacterized protein</fullName>
    </submittedName>
</protein>
<evidence type="ECO:0000313" key="1">
    <source>
        <dbReference type="EMBL" id="RPA65790.1"/>
    </source>
</evidence>
<organism evidence="1 2">
    <name type="scientific">Gordonia oryzae</name>
    <dbReference type="NCBI Taxonomy" id="2487349"/>
    <lineage>
        <taxon>Bacteria</taxon>
        <taxon>Bacillati</taxon>
        <taxon>Actinomycetota</taxon>
        <taxon>Actinomycetes</taxon>
        <taxon>Mycobacteriales</taxon>
        <taxon>Gordoniaceae</taxon>
        <taxon>Gordonia</taxon>
    </lineage>
</organism>
<dbReference type="Proteomes" id="UP000267536">
    <property type="component" value="Unassembled WGS sequence"/>
</dbReference>
<comment type="caution">
    <text evidence="1">The sequence shown here is derived from an EMBL/GenBank/DDBJ whole genome shotgun (WGS) entry which is preliminary data.</text>
</comment>